<proteinExistence type="predicted"/>
<organism evidence="2">
    <name type="scientific">Pseudoalteromonas translucida KMM 520</name>
    <dbReference type="NCBI Taxonomy" id="1315283"/>
    <lineage>
        <taxon>Bacteria</taxon>
        <taxon>Pseudomonadati</taxon>
        <taxon>Pseudomonadota</taxon>
        <taxon>Gammaproteobacteria</taxon>
        <taxon>Alteromonadales</taxon>
        <taxon>Pseudoalteromonadaceae</taxon>
        <taxon>Pseudoalteromonas</taxon>
    </lineage>
</organism>
<reference evidence="2 3" key="1">
    <citation type="submission" date="2015-03" db="EMBL/GenBank/DDBJ databases">
        <authorList>
            <person name="Murphy D."/>
        </authorList>
    </citation>
    <scope>NUCLEOTIDE SEQUENCE [LARGE SCALE GENOMIC DNA]</scope>
    <source>
        <strain evidence="2 3">KMM 520</strain>
    </source>
</reference>
<protein>
    <recommendedName>
        <fullName evidence="1">DSBA-like thioredoxin domain-containing protein</fullName>
    </recommendedName>
</protein>
<evidence type="ECO:0000259" key="1">
    <source>
        <dbReference type="Pfam" id="PF01323"/>
    </source>
</evidence>
<gene>
    <name evidence="2" type="ORF">PTRA_b0454</name>
</gene>
<dbReference type="Proteomes" id="UP000065261">
    <property type="component" value="Chromosome II"/>
</dbReference>
<dbReference type="InterPro" id="IPR001853">
    <property type="entry name" value="DSBA-like_thioredoxin_dom"/>
</dbReference>
<feature type="domain" description="DSBA-like thioredoxin" evidence="1">
    <location>
        <begin position="6"/>
        <end position="207"/>
    </location>
</feature>
<dbReference type="GO" id="GO:0016491">
    <property type="term" value="F:oxidoreductase activity"/>
    <property type="evidence" value="ECO:0007669"/>
    <property type="project" value="InterPro"/>
</dbReference>
<evidence type="ECO:0000313" key="3">
    <source>
        <dbReference type="Proteomes" id="UP000065261"/>
    </source>
</evidence>
<sequence length="220" mass="24778">MKTLKIDIVSDVMCPWCIIGYKNLEKALSELHGEINAEISWKPFELNPNMPPEGQDLNEHLTQKYGLTPEQSKDNRQRLIDAGKDANFTFNFDDKRMIINSFDCHRLLAWAATLNKQTELKLALFKAHFSDLVNLNEQSALLDIVASVGLDTDRAQEILAGGEFFQEVRSQQSDIQQMGITTVPTFIINEQYALTGGQPSAAFVQAFKQIAEEEAQQNAE</sequence>
<dbReference type="PANTHER" id="PTHR13887">
    <property type="entry name" value="GLUTATHIONE S-TRANSFERASE KAPPA"/>
    <property type="match status" value="1"/>
</dbReference>
<dbReference type="KEGG" id="ptn:PTRA_b0454"/>
<dbReference type="EMBL" id="CP011035">
    <property type="protein sequence ID" value="ALS34933.1"/>
    <property type="molecule type" value="Genomic_DNA"/>
</dbReference>
<dbReference type="Gene3D" id="3.40.30.10">
    <property type="entry name" value="Glutaredoxin"/>
    <property type="match status" value="1"/>
</dbReference>
<dbReference type="RefSeq" id="WP_058374928.1">
    <property type="nucleotide sequence ID" value="NZ_CP011035.1"/>
</dbReference>
<dbReference type="CDD" id="cd03024">
    <property type="entry name" value="DsbA_FrnE"/>
    <property type="match status" value="1"/>
</dbReference>
<dbReference type="InterPro" id="IPR036249">
    <property type="entry name" value="Thioredoxin-like_sf"/>
</dbReference>
<dbReference type="OrthoDB" id="9799122at2"/>
<dbReference type="PATRIC" id="fig|1315283.4.peg.3522"/>
<accession>A0A0U2VNL2</accession>
<evidence type="ECO:0000313" key="2">
    <source>
        <dbReference type="EMBL" id="ALS34933.1"/>
    </source>
</evidence>
<name>A0A0U2VNL2_9GAMM</name>
<dbReference type="SUPFAM" id="SSF52833">
    <property type="entry name" value="Thioredoxin-like"/>
    <property type="match status" value="1"/>
</dbReference>
<dbReference type="AlphaFoldDB" id="A0A0U2VNL2"/>
<dbReference type="Pfam" id="PF01323">
    <property type="entry name" value="DSBA"/>
    <property type="match status" value="1"/>
</dbReference>
<dbReference type="PANTHER" id="PTHR13887:SF41">
    <property type="entry name" value="THIOREDOXIN SUPERFAMILY PROTEIN"/>
    <property type="match status" value="1"/>
</dbReference>